<evidence type="ECO:0000256" key="3">
    <source>
        <dbReference type="SAM" id="MobiDB-lite"/>
    </source>
</evidence>
<sequence length="425" mass="45881">MKNRKSLFIVLGIVLVVVLLVVARVSGAFGEPEGLEVEVGVVTKRTLVETASASGKIQPEVEVKLSPEVSGEIIALPVVEGQYVEAGQLLVSINPDLYRAAVNRTQASVNASRSALAQAKAQFVEAEKSYRRNENLFKQNVISQAEWDAAQRAYSVSELSVESAEYQLQSAQATLREAQDNLKRTTITAPVSGTISALNVELGERVVGTAQMAGTELLRIANLNDMEVLVEVNENDIVKVALNDTADIEVDAYLGEKYLGVVTEIANSANTNGTSADQVTNFEVKVRILRSSYAPDSEEQPFRPGMTASVDIRTNRREGILTVPIEAVTVREDTSSTGSRPKFSSQNETEEKEEFEVVFAPDNGKAKIIVVKTGIQDERFIEILEGLSDGQEIIVGSYEAVAKKLNAGDAIVSQSSGGSKDEGEK</sequence>
<evidence type="ECO:0000313" key="8">
    <source>
        <dbReference type="Proteomes" id="UP000484164"/>
    </source>
</evidence>
<dbReference type="InterPro" id="IPR058625">
    <property type="entry name" value="MdtA-like_BSH"/>
</dbReference>
<dbReference type="Gene3D" id="2.40.50.100">
    <property type="match status" value="1"/>
</dbReference>
<gene>
    <name evidence="7" type="ORF">F8C82_00670</name>
</gene>
<evidence type="ECO:0000256" key="2">
    <source>
        <dbReference type="SAM" id="Coils"/>
    </source>
</evidence>
<evidence type="ECO:0000259" key="4">
    <source>
        <dbReference type="Pfam" id="PF25876"/>
    </source>
</evidence>
<keyword evidence="8" id="KW-1185">Reference proteome</keyword>
<dbReference type="Proteomes" id="UP000484164">
    <property type="component" value="Unassembled WGS sequence"/>
</dbReference>
<comment type="caution">
    <text evidence="7">The sequence shown here is derived from an EMBL/GenBank/DDBJ whole genome shotgun (WGS) entry which is preliminary data.</text>
</comment>
<dbReference type="Gene3D" id="2.40.30.170">
    <property type="match status" value="1"/>
</dbReference>
<dbReference type="Pfam" id="PF26002">
    <property type="entry name" value="Beta-barrel_AprE"/>
    <property type="match status" value="1"/>
</dbReference>
<dbReference type="InterPro" id="IPR006143">
    <property type="entry name" value="RND_pump_MFP"/>
</dbReference>
<name>A0A6L3ZH47_9FLAO</name>
<protein>
    <submittedName>
        <fullName evidence="7">Efflux RND transporter periplasmic adaptor subunit</fullName>
    </submittedName>
</protein>
<dbReference type="NCBIfam" id="TIGR01730">
    <property type="entry name" value="RND_mfp"/>
    <property type="match status" value="1"/>
</dbReference>
<dbReference type="Pfam" id="PF25876">
    <property type="entry name" value="HH_MFP_RND"/>
    <property type="match status" value="1"/>
</dbReference>
<keyword evidence="2" id="KW-0175">Coiled coil</keyword>
<feature type="domain" description="Multidrug resistance protein MdtA-like barrel-sandwich hybrid" evidence="5">
    <location>
        <begin position="63"/>
        <end position="207"/>
    </location>
</feature>
<reference evidence="7 8" key="1">
    <citation type="submission" date="2019-10" db="EMBL/GenBank/DDBJ databases">
        <title>Genome sequence of Phaeocystidibacter marisrubri JCM30614 (type strain).</title>
        <authorList>
            <person name="Bowman J.P."/>
        </authorList>
    </citation>
    <scope>NUCLEOTIDE SEQUENCE [LARGE SCALE GENOMIC DNA]</scope>
    <source>
        <strain evidence="7 8">JCM 30614</strain>
    </source>
</reference>
<comment type="similarity">
    <text evidence="1">Belongs to the membrane fusion protein (MFP) (TC 8.A.1) family.</text>
</comment>
<dbReference type="Gene3D" id="1.10.287.470">
    <property type="entry name" value="Helix hairpin bin"/>
    <property type="match status" value="1"/>
</dbReference>
<feature type="compositionally biased region" description="Polar residues" evidence="3">
    <location>
        <begin position="335"/>
        <end position="347"/>
    </location>
</feature>
<dbReference type="PANTHER" id="PTHR30469">
    <property type="entry name" value="MULTIDRUG RESISTANCE PROTEIN MDTA"/>
    <property type="match status" value="1"/>
</dbReference>
<evidence type="ECO:0000313" key="7">
    <source>
        <dbReference type="EMBL" id="KAB2816943.1"/>
    </source>
</evidence>
<dbReference type="GO" id="GO:1990281">
    <property type="term" value="C:efflux pump complex"/>
    <property type="evidence" value="ECO:0007669"/>
    <property type="project" value="TreeGrafter"/>
</dbReference>
<feature type="region of interest" description="Disordered" evidence="3">
    <location>
        <begin position="331"/>
        <end position="354"/>
    </location>
</feature>
<dbReference type="InterPro" id="IPR058982">
    <property type="entry name" value="Beta-barrel_AprE"/>
</dbReference>
<evidence type="ECO:0000259" key="6">
    <source>
        <dbReference type="Pfam" id="PF26002"/>
    </source>
</evidence>
<dbReference type="InterPro" id="IPR058624">
    <property type="entry name" value="MdtA-like_HH"/>
</dbReference>
<evidence type="ECO:0000259" key="5">
    <source>
        <dbReference type="Pfam" id="PF25917"/>
    </source>
</evidence>
<dbReference type="RefSeq" id="WP_151691515.1">
    <property type="nucleotide sequence ID" value="NZ_BMGX01000002.1"/>
</dbReference>
<organism evidence="7 8">
    <name type="scientific">Phaeocystidibacter marisrubri</name>
    <dbReference type="NCBI Taxonomy" id="1577780"/>
    <lineage>
        <taxon>Bacteria</taxon>
        <taxon>Pseudomonadati</taxon>
        <taxon>Bacteroidota</taxon>
        <taxon>Flavobacteriia</taxon>
        <taxon>Flavobacteriales</taxon>
        <taxon>Phaeocystidibacteraceae</taxon>
        <taxon>Phaeocystidibacter</taxon>
    </lineage>
</organism>
<dbReference type="Pfam" id="PF25917">
    <property type="entry name" value="BSH_RND"/>
    <property type="match status" value="1"/>
</dbReference>
<dbReference type="PANTHER" id="PTHR30469:SF33">
    <property type="entry name" value="SLR1207 PROTEIN"/>
    <property type="match status" value="1"/>
</dbReference>
<accession>A0A6L3ZH47</accession>
<dbReference type="AlphaFoldDB" id="A0A6L3ZH47"/>
<dbReference type="OrthoDB" id="9809068at2"/>
<proteinExistence type="inferred from homology"/>
<feature type="coiled-coil region" evidence="2">
    <location>
        <begin position="161"/>
        <end position="188"/>
    </location>
</feature>
<feature type="domain" description="Multidrug resistance protein MdtA-like alpha-helical hairpin" evidence="4">
    <location>
        <begin position="113"/>
        <end position="184"/>
    </location>
</feature>
<feature type="domain" description="AprE-like beta-barrel" evidence="6">
    <location>
        <begin position="228"/>
        <end position="314"/>
    </location>
</feature>
<dbReference type="GO" id="GO:0015562">
    <property type="term" value="F:efflux transmembrane transporter activity"/>
    <property type="evidence" value="ECO:0007669"/>
    <property type="project" value="TreeGrafter"/>
</dbReference>
<evidence type="ECO:0000256" key="1">
    <source>
        <dbReference type="ARBA" id="ARBA00009477"/>
    </source>
</evidence>
<dbReference type="EMBL" id="WBVQ01000001">
    <property type="protein sequence ID" value="KAB2816943.1"/>
    <property type="molecule type" value="Genomic_DNA"/>
</dbReference>
<dbReference type="SUPFAM" id="SSF111369">
    <property type="entry name" value="HlyD-like secretion proteins"/>
    <property type="match status" value="1"/>
</dbReference>
<dbReference type="Gene3D" id="2.40.420.20">
    <property type="match status" value="1"/>
</dbReference>